<organism evidence="9 10">
    <name type="scientific">Tetraparma gracilis</name>
    <dbReference type="NCBI Taxonomy" id="2962635"/>
    <lineage>
        <taxon>Eukaryota</taxon>
        <taxon>Sar</taxon>
        <taxon>Stramenopiles</taxon>
        <taxon>Ochrophyta</taxon>
        <taxon>Bolidophyceae</taxon>
        <taxon>Parmales</taxon>
        <taxon>Triparmaceae</taxon>
        <taxon>Tetraparma</taxon>
    </lineage>
</organism>
<dbReference type="InterPro" id="IPR015320">
    <property type="entry name" value="TopoVI_B_transducer"/>
</dbReference>
<dbReference type="CDD" id="cd00823">
    <property type="entry name" value="TopoIIB_Trans"/>
    <property type="match status" value="1"/>
</dbReference>
<evidence type="ECO:0000256" key="7">
    <source>
        <dbReference type="SAM" id="MobiDB-lite"/>
    </source>
</evidence>
<dbReference type="EMBL" id="BRYB01006507">
    <property type="protein sequence ID" value="GMI50534.1"/>
    <property type="molecule type" value="Genomic_DNA"/>
</dbReference>
<dbReference type="InterPro" id="IPR020568">
    <property type="entry name" value="Ribosomal_Su5_D2-typ_SF"/>
</dbReference>
<name>A0ABQ6N9R4_9STRA</name>
<dbReference type="NCBIfam" id="NF003218">
    <property type="entry name" value="PRK04184.1"/>
    <property type="match status" value="1"/>
</dbReference>
<dbReference type="InterPro" id="IPR005734">
    <property type="entry name" value="TopoVI_B"/>
</dbReference>
<dbReference type="InterPro" id="IPR036890">
    <property type="entry name" value="HATPase_C_sf"/>
</dbReference>
<evidence type="ECO:0000256" key="6">
    <source>
        <dbReference type="ARBA" id="ARBA00023235"/>
    </source>
</evidence>
<dbReference type="Gene3D" id="3.30.565.10">
    <property type="entry name" value="Histidine kinase-like ATPase, C-terminal domain"/>
    <property type="match status" value="1"/>
</dbReference>
<evidence type="ECO:0000256" key="1">
    <source>
        <dbReference type="ARBA" id="ARBA00004474"/>
    </source>
</evidence>
<dbReference type="Proteomes" id="UP001165060">
    <property type="component" value="Unassembled WGS sequence"/>
</dbReference>
<dbReference type="SUPFAM" id="SSF54211">
    <property type="entry name" value="Ribosomal protein S5 domain 2-like"/>
    <property type="match status" value="1"/>
</dbReference>
<feature type="region of interest" description="Disordered" evidence="7">
    <location>
        <begin position="73"/>
        <end position="130"/>
    </location>
</feature>
<proteinExistence type="inferred from homology"/>
<keyword evidence="3" id="KW-0067">ATP-binding</keyword>
<accession>A0ABQ6N9R4</accession>
<protein>
    <recommendedName>
        <fullName evidence="8">DNA topoisomerase VI subunit B transducer domain-containing protein</fullName>
    </recommendedName>
</protein>
<keyword evidence="4" id="KW-0799">Topoisomerase</keyword>
<gene>
    <name evidence="9" type="ORF">TeGR_g9323</name>
</gene>
<keyword evidence="2" id="KW-0547">Nucleotide-binding</keyword>
<dbReference type="Pfam" id="PF09239">
    <property type="entry name" value="Topo-VIb_trans"/>
    <property type="match status" value="1"/>
</dbReference>
<keyword evidence="6" id="KW-0413">Isomerase</keyword>
<evidence type="ECO:0000256" key="2">
    <source>
        <dbReference type="ARBA" id="ARBA00022741"/>
    </source>
</evidence>
<evidence type="ECO:0000313" key="10">
    <source>
        <dbReference type="Proteomes" id="UP001165060"/>
    </source>
</evidence>
<feature type="compositionally biased region" description="Low complexity" evidence="7">
    <location>
        <begin position="116"/>
        <end position="125"/>
    </location>
</feature>
<dbReference type="PANTHER" id="PTHR48444:SF1">
    <property type="entry name" value="DNA TOPOISOMERASE 6 SUBUNIT B"/>
    <property type="match status" value="1"/>
</dbReference>
<dbReference type="InterPro" id="IPR014721">
    <property type="entry name" value="Ribsml_uS5_D2-typ_fold_subgr"/>
</dbReference>
<reference evidence="9 10" key="1">
    <citation type="journal article" date="2023" name="Commun. Biol.">
        <title>Genome analysis of Parmales, the sister group of diatoms, reveals the evolutionary specialization of diatoms from phago-mixotrophs to photoautotrophs.</title>
        <authorList>
            <person name="Ban H."/>
            <person name="Sato S."/>
            <person name="Yoshikawa S."/>
            <person name="Yamada K."/>
            <person name="Nakamura Y."/>
            <person name="Ichinomiya M."/>
            <person name="Sato N."/>
            <person name="Blanc-Mathieu R."/>
            <person name="Endo H."/>
            <person name="Kuwata A."/>
            <person name="Ogata H."/>
        </authorList>
    </citation>
    <scope>NUCLEOTIDE SEQUENCE [LARGE SCALE GENOMIC DNA]</scope>
</reference>
<feature type="domain" description="DNA topoisomerase VI subunit B transducer" evidence="8">
    <location>
        <begin position="396"/>
        <end position="551"/>
    </location>
</feature>
<evidence type="ECO:0000256" key="3">
    <source>
        <dbReference type="ARBA" id="ARBA00022840"/>
    </source>
</evidence>
<keyword evidence="5" id="KW-0238">DNA-binding</keyword>
<comment type="subcellular location">
    <subcellularLocation>
        <location evidence="1">Plastid</location>
    </subcellularLocation>
</comment>
<feature type="compositionally biased region" description="Basic and acidic residues" evidence="7">
    <location>
        <begin position="82"/>
        <end position="93"/>
    </location>
</feature>
<keyword evidence="10" id="KW-1185">Reference proteome</keyword>
<evidence type="ECO:0000259" key="8">
    <source>
        <dbReference type="Pfam" id="PF09239"/>
    </source>
</evidence>
<evidence type="ECO:0000256" key="4">
    <source>
        <dbReference type="ARBA" id="ARBA00023029"/>
    </source>
</evidence>
<dbReference type="PANTHER" id="PTHR48444">
    <property type="entry name" value="DNA TOPOISOMERASE 6 SUBUNIT B"/>
    <property type="match status" value="1"/>
</dbReference>
<evidence type="ECO:0000256" key="5">
    <source>
        <dbReference type="ARBA" id="ARBA00023125"/>
    </source>
</evidence>
<dbReference type="Gene3D" id="3.30.230.10">
    <property type="match status" value="1"/>
</dbReference>
<feature type="compositionally biased region" description="Acidic residues" evidence="7">
    <location>
        <begin position="104"/>
        <end position="115"/>
    </location>
</feature>
<evidence type="ECO:0000313" key="9">
    <source>
        <dbReference type="EMBL" id="GMI50534.1"/>
    </source>
</evidence>
<dbReference type="HAMAP" id="MF_00322">
    <property type="entry name" value="Top6B"/>
    <property type="match status" value="1"/>
</dbReference>
<dbReference type="Gene3D" id="1.10.8.50">
    <property type="match status" value="1"/>
</dbReference>
<dbReference type="SUPFAM" id="SSF55874">
    <property type="entry name" value="ATPase domain of HSP90 chaperone/DNA topoisomerase II/histidine kinase"/>
    <property type="match status" value="1"/>
</dbReference>
<comment type="caution">
    <text evidence="9">The sequence shown here is derived from an EMBL/GenBank/DDBJ whole genome shotgun (WGS) entry which is preliminary data.</text>
</comment>
<sequence length="707" mass="78084">MPGHKVEKQRQKSPAEFFAENAAIAGFDNPGKSLYTTIRELVENGLDAAESVRTLPSISVTVREMSMSEFNKMRGVAGSNSRQDKDLFASKKEKQARKKKGFELEDSDEEEEEEAAASSSGQAAAGKKRKAPSTADAADMYYAVTVKDNGCGMAHSAVPNLLGIVLSGSKYGVRQTRGKFGLGAKMALIWSKKSTGVPVRVKSAHMLAPGTTPPFVSTCVLDIDIYKNQPRTELHEKEANDEGFVGTEFELVVGGNWKKYGQHIKRYLQQLAIITPYAAFSFSFVPAVSSAKAVSFSYPRRSDNMPEESREIAHHPSSVNNLLVQQIIDVSKQKTLLNFLLNDFSGIRRAVANRVITELSNGDEDWSADMSPKEIDPKQITRLCQILTSVKEFAPPDGKCLSPAGEYNMRLGIEQMYSPDLLFTQSENASSYEGHPFAIEAAVAFGGKCREKLNVTRFANRIPLLFEGGGDVSSKVVNKGIDWKAYSVDKEAHRVEVFVSVVSTKIPYKGTGKEYIGDDIEPIKASIKKAIQGCCRQLKEVLGKKKHLSDIKTRRNKIVKYVPDASKAVFEMLKAMTDRKAANNVEPSSAFERTITDDIKAKKFTAKSFAAKLSELVDTELSKAEDQDIFDKEKKQGISANEQDIFIRAMQDGKFDWSKGVDLGKTVFVPAAKCVEASKFRELTEEEKKLRVVEEVPPPKSDPMEVS</sequence>